<gene>
    <name evidence="4" type="ORF">KSV97_06675</name>
    <name evidence="5" type="ORF">KSW06_06715</name>
</gene>
<dbReference type="Proteomes" id="UP001196408">
    <property type="component" value="Unassembled WGS sequence"/>
</dbReference>
<name>A0AAW4MRP7_9FIRM</name>
<dbReference type="RefSeq" id="WP_217747715.1">
    <property type="nucleotide sequence ID" value="NZ_JAHOEB010000034.1"/>
</dbReference>
<evidence type="ECO:0000256" key="1">
    <source>
        <dbReference type="ARBA" id="ARBA00023125"/>
    </source>
</evidence>
<feature type="DNA-binding region" description="H-T-H motif" evidence="2">
    <location>
        <begin position="24"/>
        <end position="43"/>
    </location>
</feature>
<evidence type="ECO:0000313" key="6">
    <source>
        <dbReference type="Proteomes" id="UP001196408"/>
    </source>
</evidence>
<dbReference type="Pfam" id="PF14278">
    <property type="entry name" value="TetR_C_8"/>
    <property type="match status" value="1"/>
</dbReference>
<reference evidence="4 7" key="1">
    <citation type="submission" date="2021-06" db="EMBL/GenBank/DDBJ databases">
        <title>Collection of gut derived symbiotic bacterial strains cultured from healthy donors.</title>
        <authorList>
            <person name="Lin H."/>
            <person name="Littmann E."/>
            <person name="Pamer E.G."/>
        </authorList>
    </citation>
    <scope>NUCLEOTIDE SEQUENCE</scope>
    <source>
        <strain evidence="5 7">MSK.21.70</strain>
        <strain evidence="4">MSK.21.82</strain>
    </source>
</reference>
<proteinExistence type="predicted"/>
<accession>A0AAW4MRP7</accession>
<evidence type="ECO:0000313" key="7">
    <source>
        <dbReference type="Proteomes" id="UP001197492"/>
    </source>
</evidence>
<evidence type="ECO:0000313" key="5">
    <source>
        <dbReference type="EMBL" id="MBV3392946.1"/>
    </source>
</evidence>
<dbReference type="EMBL" id="JAHOEL010000036">
    <property type="protein sequence ID" value="MBV3392946.1"/>
    <property type="molecule type" value="Genomic_DNA"/>
</dbReference>
<feature type="domain" description="HTH tetR-type" evidence="3">
    <location>
        <begin position="1"/>
        <end position="61"/>
    </location>
</feature>
<evidence type="ECO:0000313" key="4">
    <source>
        <dbReference type="EMBL" id="MBV3382908.1"/>
    </source>
</evidence>
<dbReference type="PROSITE" id="PS50977">
    <property type="entry name" value="HTH_TETR_2"/>
    <property type="match status" value="1"/>
</dbReference>
<keyword evidence="1 2" id="KW-0238">DNA-binding</keyword>
<dbReference type="AlphaFoldDB" id="A0AAW4MRP7"/>
<keyword evidence="7" id="KW-1185">Reference proteome</keyword>
<dbReference type="GO" id="GO:0003677">
    <property type="term" value="F:DNA binding"/>
    <property type="evidence" value="ECO:0007669"/>
    <property type="project" value="UniProtKB-UniRule"/>
</dbReference>
<sequence length="181" mass="21181">MNIKKAFSNSLLSLLYKKPLSKITIGDLLEDTELSRQTFYNHFLDKNDLIAYVYDTVIVNEFDEDMSIDFKSSLTQTLNSLKKYETFVEQACLIDGQNSLKEHMLYHCIAFDLKWHEHCIGEPLSKELKFATLYHTNASHSMVLQWILDGMKEPIDELVDNINHMRYLGLKDLLKDHSPYR</sequence>
<evidence type="ECO:0000256" key="2">
    <source>
        <dbReference type="PROSITE-ProRule" id="PRU00335"/>
    </source>
</evidence>
<dbReference type="InterPro" id="IPR039532">
    <property type="entry name" value="TetR_C_Firmicutes"/>
</dbReference>
<evidence type="ECO:0000259" key="3">
    <source>
        <dbReference type="PROSITE" id="PS50977"/>
    </source>
</evidence>
<protein>
    <submittedName>
        <fullName evidence="4">TetR/AcrR family transcriptional regulator C-terminal domain-containing protein</fullName>
    </submittedName>
</protein>
<dbReference type="Proteomes" id="UP001197492">
    <property type="component" value="Unassembled WGS sequence"/>
</dbReference>
<dbReference type="InterPro" id="IPR001647">
    <property type="entry name" value="HTH_TetR"/>
</dbReference>
<organism evidence="4 6">
    <name type="scientific">Catenibacterium mitsuokai</name>
    <dbReference type="NCBI Taxonomy" id="100886"/>
    <lineage>
        <taxon>Bacteria</taxon>
        <taxon>Bacillati</taxon>
        <taxon>Bacillota</taxon>
        <taxon>Erysipelotrichia</taxon>
        <taxon>Erysipelotrichales</taxon>
        <taxon>Coprobacillaceae</taxon>
        <taxon>Catenibacterium</taxon>
    </lineage>
</organism>
<comment type="caution">
    <text evidence="4">The sequence shown here is derived from an EMBL/GenBank/DDBJ whole genome shotgun (WGS) entry which is preliminary data.</text>
</comment>
<dbReference type="EMBL" id="JAHOEF010000036">
    <property type="protein sequence ID" value="MBV3382908.1"/>
    <property type="molecule type" value="Genomic_DNA"/>
</dbReference>